<comment type="caution">
    <text evidence="1">The sequence shown here is derived from an EMBL/GenBank/DDBJ whole genome shotgun (WGS) entry which is preliminary data.</text>
</comment>
<dbReference type="Gene3D" id="1.10.2020.10">
    <property type="entry name" value="uronate isomerase, domain 2, chain A"/>
    <property type="match status" value="1"/>
</dbReference>
<proteinExistence type="predicted"/>
<dbReference type="RefSeq" id="WP_188887193.1">
    <property type="nucleotide sequence ID" value="NZ_BMHY01000001.1"/>
</dbReference>
<reference evidence="1 2" key="1">
    <citation type="journal article" date="2014" name="Int. J. Syst. Evol. Microbiol.">
        <title>Complete genome sequence of Corynebacterium casei LMG S-19264T (=DSM 44701T), isolated from a smear-ripened cheese.</title>
        <authorList>
            <consortium name="US DOE Joint Genome Institute (JGI-PGF)"/>
            <person name="Walter F."/>
            <person name="Albersmeier A."/>
            <person name="Kalinowski J."/>
            <person name="Ruckert C."/>
        </authorList>
    </citation>
    <scope>NUCLEOTIDE SEQUENCE [LARGE SCALE GENOMIC DNA]</scope>
    <source>
        <strain evidence="1 2">CGMCC 1.15286</strain>
    </source>
</reference>
<dbReference type="GO" id="GO:0016853">
    <property type="term" value="F:isomerase activity"/>
    <property type="evidence" value="ECO:0007669"/>
    <property type="project" value="UniProtKB-KW"/>
</dbReference>
<name>A0A917GPY4_9BACL</name>
<gene>
    <name evidence="1" type="ORF">GCM10010918_03330</name>
</gene>
<evidence type="ECO:0000313" key="2">
    <source>
        <dbReference type="Proteomes" id="UP000600247"/>
    </source>
</evidence>
<sequence length="423" mass="49680">MTTQSQSVVSLADLRQTVERLAMTTPVTDMHTHLYAPEFGDLLLWGIDELLTYHYLISESFRWSEEEYSHFWSLTKREQADWIWKLLFIDHSPLSEAATGFITILKRLGLDVSSRNLDDYREALSRRTVQEQVDTVMQISGVSKIVMTNDPFDSVERPVWLADQGKSDPRFYAALRVDALLNDWPHAVKELQKLGYDVQTEWSQRTKEETRRFLSEWIIRMDALYLAVSMPGDFVYPADDHRSKMIDDVMVPVCGERNIPFALMIGVRRRVNPSLGLAGDMSMRSDVTAVEALCRRYPEQKFLITMLARENQHELTVLARKFRNLMIFGCWWFLHIESMVEEMTRFRVELLGTSMIPQHSDCRVFEQLIYKWEHSRRIIGSVLADKYEKLHHSGWSVTEEEIQRDLDDMLNQNFWRFLGKEHK</sequence>
<protein>
    <submittedName>
        <fullName evidence="1">Glucuronate isomerase</fullName>
    </submittedName>
</protein>
<accession>A0A917GPY4</accession>
<dbReference type="EMBL" id="BMHY01000001">
    <property type="protein sequence ID" value="GGG53881.1"/>
    <property type="molecule type" value="Genomic_DNA"/>
</dbReference>
<dbReference type="Gene3D" id="3.20.20.140">
    <property type="entry name" value="Metal-dependent hydrolases"/>
    <property type="match status" value="1"/>
</dbReference>
<keyword evidence="2" id="KW-1185">Reference proteome</keyword>
<dbReference type="AlphaFoldDB" id="A0A917GPY4"/>
<dbReference type="SUPFAM" id="SSF51556">
    <property type="entry name" value="Metallo-dependent hydrolases"/>
    <property type="match status" value="1"/>
</dbReference>
<organism evidence="1 2">
    <name type="scientific">Paenibacillus radicis</name>
    <name type="common">ex Gao et al. 2016</name>
    <dbReference type="NCBI Taxonomy" id="1737354"/>
    <lineage>
        <taxon>Bacteria</taxon>
        <taxon>Bacillati</taxon>
        <taxon>Bacillota</taxon>
        <taxon>Bacilli</taxon>
        <taxon>Bacillales</taxon>
        <taxon>Paenibacillaceae</taxon>
        <taxon>Paenibacillus</taxon>
    </lineage>
</organism>
<dbReference type="Proteomes" id="UP000600247">
    <property type="component" value="Unassembled WGS sequence"/>
</dbReference>
<evidence type="ECO:0000313" key="1">
    <source>
        <dbReference type="EMBL" id="GGG53881.1"/>
    </source>
</evidence>
<dbReference type="InterPro" id="IPR032466">
    <property type="entry name" value="Metal_Hydrolase"/>
</dbReference>
<keyword evidence="1" id="KW-0413">Isomerase</keyword>